<dbReference type="InterPro" id="IPR017437">
    <property type="entry name" value="ATP-NAD_kinase_PpnK-typ_C"/>
</dbReference>
<dbReference type="AlphaFoldDB" id="A0A937FFF1"/>
<name>A0A937FFF1_9CLOT</name>
<evidence type="ECO:0000313" key="9">
    <source>
        <dbReference type="EMBL" id="MBL4931008.1"/>
    </source>
</evidence>
<dbReference type="PANTHER" id="PTHR20275">
    <property type="entry name" value="NAD KINASE"/>
    <property type="match status" value="1"/>
</dbReference>
<dbReference type="Pfam" id="PF20143">
    <property type="entry name" value="NAD_kinase_C"/>
    <property type="match status" value="1"/>
</dbReference>
<feature type="binding site" evidence="8">
    <location>
        <position position="235"/>
    </location>
    <ligand>
        <name>NAD(+)</name>
        <dbReference type="ChEBI" id="CHEBI:57540"/>
    </ligand>
</feature>
<keyword evidence="1 8" id="KW-0808">Transferase</keyword>
<dbReference type="Gene3D" id="3.40.50.10330">
    <property type="entry name" value="Probable inorganic polyphosphate/atp-NAD kinase, domain 1"/>
    <property type="match status" value="1"/>
</dbReference>
<dbReference type="EMBL" id="JAESWA010000017">
    <property type="protein sequence ID" value="MBL4931008.1"/>
    <property type="molecule type" value="Genomic_DNA"/>
</dbReference>
<comment type="function">
    <text evidence="8">Involved in the regulation of the intracellular balance of NAD and NADP, and is a key enzyme in the biosynthesis of NADP. Catalyzes specifically the phosphorylation on 2'-hydroxyl of the adenosine moiety of NAD to yield NADP.</text>
</comment>
<evidence type="ECO:0000256" key="8">
    <source>
        <dbReference type="HAMAP-Rule" id="MF_00361"/>
    </source>
</evidence>
<dbReference type="InterPro" id="IPR017438">
    <property type="entry name" value="ATP-NAD_kinase_N"/>
</dbReference>
<dbReference type="PANTHER" id="PTHR20275:SF0">
    <property type="entry name" value="NAD KINASE"/>
    <property type="match status" value="1"/>
</dbReference>
<dbReference type="SUPFAM" id="SSF111331">
    <property type="entry name" value="NAD kinase/diacylglycerol kinase-like"/>
    <property type="match status" value="1"/>
</dbReference>
<evidence type="ECO:0000256" key="5">
    <source>
        <dbReference type="ARBA" id="ARBA00022857"/>
    </source>
</evidence>
<evidence type="ECO:0000256" key="3">
    <source>
        <dbReference type="ARBA" id="ARBA00022777"/>
    </source>
</evidence>
<dbReference type="HAMAP" id="MF_00361">
    <property type="entry name" value="NAD_kinase"/>
    <property type="match status" value="1"/>
</dbReference>
<keyword evidence="8" id="KW-0963">Cytoplasm</keyword>
<comment type="caution">
    <text evidence="9">The sequence shown here is derived from an EMBL/GenBank/DDBJ whole genome shotgun (WGS) entry which is preliminary data.</text>
</comment>
<dbReference type="GO" id="GO:0005737">
    <property type="term" value="C:cytoplasm"/>
    <property type="evidence" value="ECO:0007669"/>
    <property type="project" value="UniProtKB-SubCell"/>
</dbReference>
<evidence type="ECO:0000313" key="10">
    <source>
        <dbReference type="Proteomes" id="UP000623681"/>
    </source>
</evidence>
<keyword evidence="2 8" id="KW-0547">Nucleotide-binding</keyword>
<feature type="active site" description="Proton acceptor" evidence="8">
    <location>
        <position position="61"/>
    </location>
</feature>
<protein>
    <recommendedName>
        <fullName evidence="8">NAD kinase</fullName>
        <ecNumber evidence="8">2.7.1.23</ecNumber>
    </recommendedName>
    <alternativeName>
        <fullName evidence="8">ATP-dependent NAD kinase</fullName>
    </alternativeName>
</protein>
<dbReference type="InterPro" id="IPR002504">
    <property type="entry name" value="NADK"/>
</dbReference>
<dbReference type="GO" id="GO:0005524">
    <property type="term" value="F:ATP binding"/>
    <property type="evidence" value="ECO:0007669"/>
    <property type="project" value="UniProtKB-KW"/>
</dbReference>
<dbReference type="GO" id="GO:0003951">
    <property type="term" value="F:NAD+ kinase activity"/>
    <property type="evidence" value="ECO:0007669"/>
    <property type="project" value="UniProtKB-UniRule"/>
</dbReference>
<comment type="caution">
    <text evidence="8">Lacks conserved residue(s) required for the propagation of feature annotation.</text>
</comment>
<reference evidence="9" key="1">
    <citation type="submission" date="2021-01" db="EMBL/GenBank/DDBJ databases">
        <title>Genome public.</title>
        <authorList>
            <person name="Liu C."/>
            <person name="Sun Q."/>
        </authorList>
    </citation>
    <scope>NUCLEOTIDE SEQUENCE</scope>
    <source>
        <strain evidence="9">YIM B02565</strain>
    </source>
</reference>
<comment type="catalytic activity">
    <reaction evidence="7 8">
        <text>NAD(+) + ATP = ADP + NADP(+) + H(+)</text>
        <dbReference type="Rhea" id="RHEA:18629"/>
        <dbReference type="ChEBI" id="CHEBI:15378"/>
        <dbReference type="ChEBI" id="CHEBI:30616"/>
        <dbReference type="ChEBI" id="CHEBI:57540"/>
        <dbReference type="ChEBI" id="CHEBI:58349"/>
        <dbReference type="ChEBI" id="CHEBI:456216"/>
        <dbReference type="EC" id="2.7.1.23"/>
    </reaction>
</comment>
<feature type="binding site" evidence="8">
    <location>
        <position position="146"/>
    </location>
    <ligand>
        <name>NAD(+)</name>
        <dbReference type="ChEBI" id="CHEBI:57540"/>
    </ligand>
</feature>
<proteinExistence type="inferred from homology"/>
<comment type="similarity">
    <text evidence="8">Belongs to the NAD kinase family.</text>
</comment>
<keyword evidence="6 8" id="KW-0520">NAD</keyword>
<dbReference type="GO" id="GO:0051287">
    <property type="term" value="F:NAD binding"/>
    <property type="evidence" value="ECO:0007669"/>
    <property type="project" value="UniProtKB-ARBA"/>
</dbReference>
<dbReference type="GO" id="GO:0006741">
    <property type="term" value="P:NADP+ biosynthetic process"/>
    <property type="evidence" value="ECO:0007669"/>
    <property type="project" value="UniProtKB-UniRule"/>
</dbReference>
<feature type="binding site" evidence="8">
    <location>
        <begin position="61"/>
        <end position="62"/>
    </location>
    <ligand>
        <name>NAD(+)</name>
        <dbReference type="ChEBI" id="CHEBI:57540"/>
    </ligand>
</feature>
<comment type="subcellular location">
    <subcellularLocation>
        <location evidence="8">Cytoplasm</location>
    </subcellularLocation>
</comment>
<evidence type="ECO:0000256" key="4">
    <source>
        <dbReference type="ARBA" id="ARBA00022840"/>
    </source>
</evidence>
<organism evidence="9 10">
    <name type="scientific">Clostridium paridis</name>
    <dbReference type="NCBI Taxonomy" id="2803863"/>
    <lineage>
        <taxon>Bacteria</taxon>
        <taxon>Bacillati</taxon>
        <taxon>Bacillota</taxon>
        <taxon>Clostridia</taxon>
        <taxon>Eubacteriales</taxon>
        <taxon>Clostridiaceae</taxon>
        <taxon>Clostridium</taxon>
    </lineage>
</organism>
<keyword evidence="3 8" id="KW-0418">Kinase</keyword>
<sequence>MKKIGVIINPSKDKDGKILDEVVTKLNKAYENSQVQVAYNSENLLDKLDEDLDLLVVLGGDGTLIGASRRLNGYIKCPVIGINIGNLGFLTSADITDLDNIIDKLKKEDYFIQDRIMLQGSLLKDGEEFTRIALNDLVIARGTLSRMGKFTIFVDGVEFTSFKGDGIIVASPTGSSAYSFSAGGPLIFPTLDIILLTPICPHTKNMHPIILKSSSEITILSESYDEEIYLSIDGQKAIKLDKEQKVKIKKSDSNCKVLLFNDYDYFKLLKTKLLNTNNYCEGDNDEI</sequence>
<accession>A0A937FFF1</accession>
<dbReference type="Gene3D" id="2.60.200.30">
    <property type="entry name" value="Probable inorganic polyphosphate/atp-NAD kinase, domain 2"/>
    <property type="match status" value="1"/>
</dbReference>
<dbReference type="RefSeq" id="WP_202766382.1">
    <property type="nucleotide sequence ID" value="NZ_JAESWA010000017.1"/>
</dbReference>
<feature type="binding site" evidence="8">
    <location>
        <position position="165"/>
    </location>
    <ligand>
        <name>NAD(+)</name>
        <dbReference type="ChEBI" id="CHEBI:57540"/>
    </ligand>
</feature>
<evidence type="ECO:0000256" key="1">
    <source>
        <dbReference type="ARBA" id="ARBA00022679"/>
    </source>
</evidence>
<keyword evidence="4 8" id="KW-0067">ATP-binding</keyword>
<dbReference type="EC" id="2.7.1.23" evidence="8"/>
<dbReference type="Proteomes" id="UP000623681">
    <property type="component" value="Unassembled WGS sequence"/>
</dbReference>
<evidence type="ECO:0000256" key="6">
    <source>
        <dbReference type="ARBA" id="ARBA00023027"/>
    </source>
</evidence>
<comment type="cofactor">
    <cofactor evidence="8">
        <name>a divalent metal cation</name>
        <dbReference type="ChEBI" id="CHEBI:60240"/>
    </cofactor>
</comment>
<dbReference type="InterPro" id="IPR016064">
    <property type="entry name" value="NAD/diacylglycerol_kinase_sf"/>
</dbReference>
<evidence type="ECO:0000256" key="2">
    <source>
        <dbReference type="ARBA" id="ARBA00022741"/>
    </source>
</evidence>
<gene>
    <name evidence="8" type="primary">nadK</name>
    <name evidence="9" type="ORF">JK634_04260</name>
</gene>
<feature type="binding site" evidence="8">
    <location>
        <begin position="135"/>
        <end position="136"/>
    </location>
    <ligand>
        <name>NAD(+)</name>
        <dbReference type="ChEBI" id="CHEBI:57540"/>
    </ligand>
</feature>
<feature type="binding site" evidence="8">
    <location>
        <begin position="176"/>
        <end position="181"/>
    </location>
    <ligand>
        <name>NAD(+)</name>
        <dbReference type="ChEBI" id="CHEBI:57540"/>
    </ligand>
</feature>
<keyword evidence="10" id="KW-1185">Reference proteome</keyword>
<dbReference type="Pfam" id="PF01513">
    <property type="entry name" value="NAD_kinase"/>
    <property type="match status" value="1"/>
</dbReference>
<keyword evidence="5 8" id="KW-0521">NADP</keyword>
<feature type="binding site" evidence="8">
    <location>
        <position position="163"/>
    </location>
    <ligand>
        <name>NAD(+)</name>
        <dbReference type="ChEBI" id="CHEBI:57540"/>
    </ligand>
</feature>
<evidence type="ECO:0000256" key="7">
    <source>
        <dbReference type="ARBA" id="ARBA00047925"/>
    </source>
</evidence>
<dbReference type="GO" id="GO:0019674">
    <property type="term" value="P:NAD+ metabolic process"/>
    <property type="evidence" value="ECO:0007669"/>
    <property type="project" value="InterPro"/>
</dbReference>
<dbReference type="GO" id="GO:0046872">
    <property type="term" value="F:metal ion binding"/>
    <property type="evidence" value="ECO:0007669"/>
    <property type="project" value="UniProtKB-UniRule"/>
</dbReference>